<comment type="catalytic activity">
    <reaction evidence="10 11">
        <text>RNA(n) + a ribonucleoside 5'-triphosphate = RNA(n+1) + diphosphate</text>
        <dbReference type="Rhea" id="RHEA:21248"/>
        <dbReference type="Rhea" id="RHEA-COMP:14527"/>
        <dbReference type="Rhea" id="RHEA-COMP:17342"/>
        <dbReference type="ChEBI" id="CHEBI:33019"/>
        <dbReference type="ChEBI" id="CHEBI:61557"/>
        <dbReference type="ChEBI" id="CHEBI:140395"/>
        <dbReference type="EC" id="2.7.7.6"/>
    </reaction>
</comment>
<evidence type="ECO:0000256" key="6">
    <source>
        <dbReference type="ARBA" id="ARBA00022695"/>
    </source>
</evidence>
<name>A0AA86T858_9BACT</name>
<evidence type="ECO:0000256" key="7">
    <source>
        <dbReference type="ARBA" id="ARBA00023163"/>
    </source>
</evidence>
<evidence type="ECO:0000256" key="4">
    <source>
        <dbReference type="ARBA" id="ARBA00022478"/>
    </source>
</evidence>
<dbReference type="InterPro" id="IPR003716">
    <property type="entry name" value="DNA-dir_RNA_pol_omega"/>
</dbReference>
<evidence type="ECO:0000256" key="2">
    <source>
        <dbReference type="ARBA" id="ARBA00012418"/>
    </source>
</evidence>
<keyword evidence="7 11" id="KW-0804">Transcription</keyword>
<dbReference type="Pfam" id="PF01192">
    <property type="entry name" value="RNA_pol_Rpb6"/>
    <property type="match status" value="1"/>
</dbReference>
<dbReference type="KEGG" id="nti:DNFV4_02498"/>
<evidence type="ECO:0000256" key="11">
    <source>
        <dbReference type="HAMAP-Rule" id="MF_00366"/>
    </source>
</evidence>
<dbReference type="Gene3D" id="3.90.940.10">
    <property type="match status" value="1"/>
</dbReference>
<dbReference type="HAMAP" id="MF_00366">
    <property type="entry name" value="RNApol_bact_RpoZ"/>
    <property type="match status" value="1"/>
</dbReference>
<accession>A0AA86T858</accession>
<evidence type="ECO:0000256" key="5">
    <source>
        <dbReference type="ARBA" id="ARBA00022679"/>
    </source>
</evidence>
<evidence type="ECO:0000256" key="12">
    <source>
        <dbReference type="SAM" id="MobiDB-lite"/>
    </source>
</evidence>
<dbReference type="GO" id="GO:0003899">
    <property type="term" value="F:DNA-directed RNA polymerase activity"/>
    <property type="evidence" value="ECO:0007669"/>
    <property type="project" value="UniProtKB-UniRule"/>
</dbReference>
<comment type="subunit">
    <text evidence="11">The RNAP catalytic core consists of 2 alpha, 1 beta, 1 beta' and 1 omega subunit. When a sigma factor is associated with the core the holoenzyme is formed, which can initiate transcription.</text>
</comment>
<keyword evidence="14" id="KW-1185">Reference proteome</keyword>
<dbReference type="SUPFAM" id="SSF63562">
    <property type="entry name" value="RPB6/omega subunit-like"/>
    <property type="match status" value="1"/>
</dbReference>
<feature type="region of interest" description="Disordered" evidence="12">
    <location>
        <begin position="100"/>
        <end position="122"/>
    </location>
</feature>
<comment type="similarity">
    <text evidence="1 11">Belongs to the RNA polymerase subunit omega family.</text>
</comment>
<dbReference type="RefSeq" id="WP_289268822.1">
    <property type="nucleotide sequence ID" value="NZ_OX365700.1"/>
</dbReference>
<dbReference type="SMART" id="SM01409">
    <property type="entry name" value="RNA_pol_Rpb6"/>
    <property type="match status" value="1"/>
</dbReference>
<reference evidence="13" key="1">
    <citation type="submission" date="2022-10" db="EMBL/GenBank/DDBJ databases">
        <authorList>
            <person name="Koch H."/>
        </authorList>
    </citation>
    <scope>NUCLEOTIDE SEQUENCE</scope>
    <source>
        <strain evidence="13">DNF</strain>
    </source>
</reference>
<dbReference type="EC" id="2.7.7.6" evidence="2 11"/>
<evidence type="ECO:0000313" key="13">
    <source>
        <dbReference type="EMBL" id="CAI4032073.1"/>
    </source>
</evidence>
<dbReference type="GO" id="GO:0000428">
    <property type="term" value="C:DNA-directed RNA polymerase complex"/>
    <property type="evidence" value="ECO:0007669"/>
    <property type="project" value="UniProtKB-KW"/>
</dbReference>
<gene>
    <name evidence="11" type="primary">rpoZ</name>
    <name evidence="13" type="ORF">DNFV4_02498</name>
</gene>
<dbReference type="NCBIfam" id="TIGR00690">
    <property type="entry name" value="rpoZ"/>
    <property type="match status" value="1"/>
</dbReference>
<dbReference type="AlphaFoldDB" id="A0AA86T858"/>
<dbReference type="EMBL" id="OX365700">
    <property type="protein sequence ID" value="CAI4032073.1"/>
    <property type="molecule type" value="Genomic_DNA"/>
</dbReference>
<protein>
    <recommendedName>
        <fullName evidence="3 11">DNA-directed RNA polymerase subunit omega</fullName>
        <shortName evidence="11">RNAP omega subunit</shortName>
        <ecNumber evidence="2 11">2.7.7.6</ecNumber>
    </recommendedName>
    <alternativeName>
        <fullName evidence="9 11">RNA polymerase omega subunit</fullName>
    </alternativeName>
    <alternativeName>
        <fullName evidence="8 11">Transcriptase subunit omega</fullName>
    </alternativeName>
</protein>
<proteinExistence type="inferred from homology"/>
<comment type="function">
    <text evidence="11">Promotes RNA polymerase assembly. Latches the N- and C-terminal regions of the beta' subunit thereby facilitating its interaction with the beta and alpha subunits.</text>
</comment>
<dbReference type="InterPro" id="IPR006110">
    <property type="entry name" value="Pol_omega/Rpo6/RPB6"/>
</dbReference>
<dbReference type="GO" id="GO:0003677">
    <property type="term" value="F:DNA binding"/>
    <property type="evidence" value="ECO:0007669"/>
    <property type="project" value="UniProtKB-UniRule"/>
</dbReference>
<evidence type="ECO:0000256" key="8">
    <source>
        <dbReference type="ARBA" id="ARBA00029924"/>
    </source>
</evidence>
<dbReference type="InterPro" id="IPR036161">
    <property type="entry name" value="RPB6/omega-like_sf"/>
</dbReference>
<keyword evidence="6 11" id="KW-0548">Nucleotidyltransferase</keyword>
<evidence type="ECO:0000256" key="9">
    <source>
        <dbReference type="ARBA" id="ARBA00030998"/>
    </source>
</evidence>
<keyword evidence="4 11" id="KW-0240">DNA-directed RNA polymerase</keyword>
<dbReference type="GO" id="GO:0006351">
    <property type="term" value="P:DNA-templated transcription"/>
    <property type="evidence" value="ECO:0007669"/>
    <property type="project" value="UniProtKB-UniRule"/>
</dbReference>
<dbReference type="Proteomes" id="UP001179121">
    <property type="component" value="Chromosome"/>
</dbReference>
<organism evidence="13 14">
    <name type="scientific">Nitrospira tepida</name>
    <dbReference type="NCBI Taxonomy" id="2973512"/>
    <lineage>
        <taxon>Bacteria</taxon>
        <taxon>Pseudomonadati</taxon>
        <taxon>Nitrospirota</taxon>
        <taxon>Nitrospiria</taxon>
        <taxon>Nitrospirales</taxon>
        <taxon>Nitrospiraceae</taxon>
        <taxon>Nitrospira</taxon>
    </lineage>
</organism>
<sequence length="122" mass="13773">MSDMLQLLPENIQDRFDSRHRLVLVAAQRAKHLMQGAKLLGQARFAKETTQALDEVLQGQIQYLRGKEARDAIKESRKGRDLENERMAMMTAEDAREIKKELSNYVDDSPKEAAQADSEGAG</sequence>
<evidence type="ECO:0000313" key="14">
    <source>
        <dbReference type="Proteomes" id="UP001179121"/>
    </source>
</evidence>
<evidence type="ECO:0000256" key="1">
    <source>
        <dbReference type="ARBA" id="ARBA00006711"/>
    </source>
</evidence>
<keyword evidence="5 11" id="KW-0808">Transferase</keyword>
<evidence type="ECO:0000256" key="10">
    <source>
        <dbReference type="ARBA" id="ARBA00048552"/>
    </source>
</evidence>
<evidence type="ECO:0000256" key="3">
    <source>
        <dbReference type="ARBA" id="ARBA00013725"/>
    </source>
</evidence>